<sequence>MTALADAVLPLIRTRADVWRWNVANAHGAQMHDAVAMLRQAADTHGPAEVFTVTQRAITSALKVIMRADDSSGIIGDACRDLLALHPVLAERARVAARKLVDWMVKFQFDNDCDYFTLDPVDYAPALGAEGMAAYRAALDARAAGLGPRPSEDERWSSPHAHEWFTLDHNAQRLAVYDRDVEAIIRTHARDRRVAAWLHDTAVALMEIGEVDAAIDWANQAADFDHGHQARRAADYWCDLLAEHRPDELLAARVWVFRRWPSSSTAGRLYQDAGPAWPDYRDEVMAALALRPRDAVQFAQLYLKDISYAWALAHDLGLDDDRTWSDLANAYEKRDPLAVLPVYTRLVDRELIDADARNYRSAARRLKKMRTLAAGSPEAASIDAFIAAQRERHRRRPRLQQEFDRAGLP</sequence>
<evidence type="ECO:0000313" key="2">
    <source>
        <dbReference type="Proteomes" id="UP000465302"/>
    </source>
</evidence>
<reference evidence="1 2" key="1">
    <citation type="journal article" date="2019" name="Emerg. Microbes Infect.">
        <title>Comprehensive subspecies identification of 175 nontuberculous mycobacteria species based on 7547 genomic profiles.</title>
        <authorList>
            <person name="Matsumoto Y."/>
            <person name="Kinjo T."/>
            <person name="Motooka D."/>
            <person name="Nabeya D."/>
            <person name="Jung N."/>
            <person name="Uechi K."/>
            <person name="Horii T."/>
            <person name="Iida T."/>
            <person name="Fujita J."/>
            <person name="Nakamura S."/>
        </authorList>
    </citation>
    <scope>NUCLEOTIDE SEQUENCE [LARGE SCALE GENOMIC DNA]</scope>
    <source>
        <strain evidence="1 2">JCM 6377</strain>
    </source>
</reference>
<comment type="caution">
    <text evidence="1">The sequence shown here is derived from an EMBL/GenBank/DDBJ whole genome shotgun (WGS) entry which is preliminary data.</text>
</comment>
<dbReference type="InterPro" id="IPR049245">
    <property type="entry name" value="DUF6880"/>
</dbReference>
<dbReference type="RefSeq" id="WP_234816217.1">
    <property type="nucleotide sequence ID" value="NZ_BLKS01000001.1"/>
</dbReference>
<gene>
    <name evidence="1" type="ORF">MAGR_48110</name>
</gene>
<name>A0A7I9W721_MYCAG</name>
<evidence type="ECO:0000313" key="1">
    <source>
        <dbReference type="EMBL" id="GFG53370.1"/>
    </source>
</evidence>
<proteinExistence type="predicted"/>
<dbReference type="Pfam" id="PF21810">
    <property type="entry name" value="DUF6880"/>
    <property type="match status" value="1"/>
</dbReference>
<accession>A0A7I9W721</accession>
<organism evidence="1 2">
    <name type="scientific">Mycolicibacterium agri</name>
    <name type="common">Mycobacterium agri</name>
    <dbReference type="NCBI Taxonomy" id="36811"/>
    <lineage>
        <taxon>Bacteria</taxon>
        <taxon>Bacillati</taxon>
        <taxon>Actinomycetota</taxon>
        <taxon>Actinomycetes</taxon>
        <taxon>Mycobacteriales</taxon>
        <taxon>Mycobacteriaceae</taxon>
        <taxon>Mycolicibacterium</taxon>
    </lineage>
</organism>
<dbReference type="Proteomes" id="UP000465302">
    <property type="component" value="Unassembled WGS sequence"/>
</dbReference>
<dbReference type="EMBL" id="BLKS01000001">
    <property type="protein sequence ID" value="GFG53370.1"/>
    <property type="molecule type" value="Genomic_DNA"/>
</dbReference>
<dbReference type="AlphaFoldDB" id="A0A7I9W721"/>
<protein>
    <submittedName>
        <fullName evidence="1">Uncharacterized protein</fullName>
    </submittedName>
</protein>